<dbReference type="KEGG" id="ngg:RG540_CH26510"/>
<dbReference type="GeneID" id="24256460"/>
<sequence length="119" mass="13277">MRGILTGVMIAYASCIQIGSASAHEAHSSTGVTWKYDGFCCNGDNHTGDCQMIATKNVKIIDGGYEIILGPGDHRLITRPHDFKLPQSQARRSQDEEYHLCLYPTEDTLRCFYAPDMSY</sequence>
<name>A0A068SR94_NEOGA</name>
<dbReference type="HOGENOM" id="CLU_146058_0_0_5"/>
<dbReference type="RefSeq" id="WP_038544430.1">
    <property type="nucleotide sequence ID" value="NZ_HG938353.1"/>
</dbReference>
<organism evidence="1 2">
    <name type="scientific">Neorhizobium galegae bv. orientalis str. HAMBI 540</name>
    <dbReference type="NCBI Taxonomy" id="1028800"/>
    <lineage>
        <taxon>Bacteria</taxon>
        <taxon>Pseudomonadati</taxon>
        <taxon>Pseudomonadota</taxon>
        <taxon>Alphaproteobacteria</taxon>
        <taxon>Hyphomicrobiales</taxon>
        <taxon>Rhizobiaceae</taxon>
        <taxon>Rhizobium/Agrobacterium group</taxon>
        <taxon>Neorhizobium</taxon>
    </lineage>
</organism>
<evidence type="ECO:0000313" key="1">
    <source>
        <dbReference type="EMBL" id="CDN48817.1"/>
    </source>
</evidence>
<protein>
    <submittedName>
        <fullName evidence="1">Uncharacterized protein</fullName>
    </submittedName>
</protein>
<dbReference type="PATRIC" id="fig|1028800.3.peg.2680"/>
<dbReference type="EMBL" id="HG938353">
    <property type="protein sequence ID" value="CDN48817.1"/>
    <property type="molecule type" value="Genomic_DNA"/>
</dbReference>
<accession>A0A068SR94</accession>
<dbReference type="AlphaFoldDB" id="A0A068SR94"/>
<dbReference type="eggNOG" id="ENOG502ZIV2">
    <property type="taxonomic scope" value="Bacteria"/>
</dbReference>
<reference evidence="2" key="1">
    <citation type="journal article" date="2014" name="BMC Genomics">
        <title>Genome sequencing of two Neorhizobium galegae strains reveals a noeT gene responsible for the unusual acetylation of the nodulation factors.</title>
        <authorList>
            <person name="Osterman J."/>
            <person name="Marsh J."/>
            <person name="Laine P.K."/>
            <person name="Zeng Z."/>
            <person name="Alatalo E."/>
            <person name="Sullivan J.T."/>
            <person name="Young J.P."/>
            <person name="Thomas-Oates J."/>
            <person name="Paulin L."/>
            <person name="Lindstrom K."/>
        </authorList>
    </citation>
    <scope>NUCLEOTIDE SEQUENCE [LARGE SCALE GENOMIC DNA]</scope>
    <source>
        <strain evidence="2">HAMBI 540</strain>
    </source>
</reference>
<keyword evidence="2" id="KW-1185">Reference proteome</keyword>
<gene>
    <name evidence="1" type="ORF">RG540_CH26510</name>
</gene>
<evidence type="ECO:0000313" key="2">
    <source>
        <dbReference type="Proteomes" id="UP000028181"/>
    </source>
</evidence>
<dbReference type="Proteomes" id="UP000028181">
    <property type="component" value="Chromosome I"/>
</dbReference>
<dbReference type="OrthoDB" id="7871245at2"/>
<proteinExistence type="predicted"/>